<evidence type="ECO:0000313" key="1">
    <source>
        <dbReference type="EMBL" id="GGI88721.1"/>
    </source>
</evidence>
<sequence length="188" mass="20681">MTTLVATAGTTSVRLTVRRPAFGDLWDAYAEVGRLGAADVYERVGGRVADLYRENPTDYANACALRMSRGFNYGGYAIPSGTIIPDRNIYRVRGGDEKAYILRVNDLIQYVKHNWGNADLTLSPSEAGRLAGRRGLIVMEVAGWTDATGHVTLWDGTQSGDGSTYHDPNSNNYGGRVSLTRILYWELK</sequence>
<dbReference type="Pfam" id="PF14113">
    <property type="entry name" value="Tae4"/>
    <property type="match status" value="1"/>
</dbReference>
<accession>A0ABQ2CJH1</accession>
<dbReference type="InterPro" id="IPR025562">
    <property type="entry name" value="Tae4"/>
</dbReference>
<dbReference type="EMBL" id="BMNN01000001">
    <property type="protein sequence ID" value="GGI88721.1"/>
    <property type="molecule type" value="Genomic_DNA"/>
</dbReference>
<dbReference type="RefSeq" id="WP_188634687.1">
    <property type="nucleotide sequence ID" value="NZ_BMNN01000001.1"/>
</dbReference>
<keyword evidence="2" id="KW-1185">Reference proteome</keyword>
<dbReference type="Proteomes" id="UP000633263">
    <property type="component" value="Unassembled WGS sequence"/>
</dbReference>
<evidence type="ECO:0000313" key="2">
    <source>
        <dbReference type="Proteomes" id="UP000633263"/>
    </source>
</evidence>
<gene>
    <name evidence="1" type="ORF">GCM10009083_01380</name>
</gene>
<organism evidence="1 2">
    <name type="scientific">Halopseudomonas pertucinogena</name>
    <dbReference type="NCBI Taxonomy" id="86175"/>
    <lineage>
        <taxon>Bacteria</taxon>
        <taxon>Pseudomonadati</taxon>
        <taxon>Pseudomonadota</taxon>
        <taxon>Gammaproteobacteria</taxon>
        <taxon>Pseudomonadales</taxon>
        <taxon>Pseudomonadaceae</taxon>
        <taxon>Halopseudomonas</taxon>
    </lineage>
</organism>
<evidence type="ECO:0008006" key="3">
    <source>
        <dbReference type="Google" id="ProtNLM"/>
    </source>
</evidence>
<comment type="caution">
    <text evidence="1">The sequence shown here is derived from an EMBL/GenBank/DDBJ whole genome shotgun (WGS) entry which is preliminary data.</text>
</comment>
<reference evidence="2" key="1">
    <citation type="journal article" date="2019" name="Int. J. Syst. Evol. Microbiol.">
        <title>The Global Catalogue of Microorganisms (GCM) 10K type strain sequencing project: providing services to taxonomists for standard genome sequencing and annotation.</title>
        <authorList>
            <consortium name="The Broad Institute Genomics Platform"/>
            <consortium name="The Broad Institute Genome Sequencing Center for Infectious Disease"/>
            <person name="Wu L."/>
            <person name="Ma J."/>
        </authorList>
    </citation>
    <scope>NUCLEOTIDE SEQUENCE [LARGE SCALE GENOMIC DNA]</scope>
    <source>
        <strain evidence="2">JCM 11590</strain>
    </source>
</reference>
<name>A0ABQ2CJH1_9GAMM</name>
<proteinExistence type="predicted"/>
<protein>
    <recommendedName>
        <fullName evidence="3">Type VI secretion system (T6SS) effector Tae4 (Amidase)</fullName>
    </recommendedName>
</protein>
<dbReference type="Gene3D" id="3.90.1720.70">
    <property type="match status" value="1"/>
</dbReference>